<keyword evidence="8" id="KW-0807">Transducer</keyword>
<reference evidence="11" key="1">
    <citation type="submission" date="2022-06" db="EMBL/GenBank/DDBJ databases">
        <authorList>
            <person name="Lu C.-H."/>
        </authorList>
    </citation>
    <scope>NUCLEOTIDE SEQUENCE</scope>
    <source>
        <strain evidence="11">21MJYT02-11</strain>
    </source>
</reference>
<dbReference type="Gene3D" id="1.10.287.950">
    <property type="entry name" value="Methyl-accepting chemotaxis protein"/>
    <property type="match status" value="1"/>
</dbReference>
<dbReference type="Pfam" id="PF00015">
    <property type="entry name" value="MCPsignal"/>
    <property type="match status" value="1"/>
</dbReference>
<evidence type="ECO:0000313" key="12">
    <source>
        <dbReference type="Proteomes" id="UP001162811"/>
    </source>
</evidence>
<keyword evidence="3" id="KW-0488">Methylation</keyword>
<dbReference type="PANTHER" id="PTHR43531">
    <property type="entry name" value="PROTEIN ICFG"/>
    <property type="match status" value="1"/>
</dbReference>
<comment type="caution">
    <text evidence="11">The sequence shown here is derived from an EMBL/GenBank/DDBJ whole genome shotgun (WGS) entry which is preliminary data.</text>
</comment>
<evidence type="ECO:0000256" key="2">
    <source>
        <dbReference type="ARBA" id="ARBA00022475"/>
    </source>
</evidence>
<dbReference type="InterPro" id="IPR051310">
    <property type="entry name" value="MCP_chemotaxis"/>
</dbReference>
<dbReference type="Pfam" id="PF17200">
    <property type="entry name" value="sCache_2"/>
    <property type="match status" value="1"/>
</dbReference>
<sequence length="527" mass="56239">MKLSFFQKLFLPLILSLVSLASLAVVDAYRSRAMGLEERKADLVHATEVALSVVRTFANQAAAGTMTVDEAKAQAMKSLRNMRFGDYGYFAVESTGSVVLMHPFLPEIENKSIRELDTKTAANLQNFVDLIQRDGKGFIHTEAPKPKGTVLVPKITYLDAFQPWGWILSTGVYVDDIDTAFRAALYQSLGLCAVLAVCLSAIVALLNRSMLRTLGGEPAYATAIATRIAQNDLTEVVRTAPNDRVSLLFAMRKMQEQLDGTIRIIRASAESIASATTQISVGNQDLSRRTEQQAAALQETAASMDELTSTVSQNTDNACQASQVAAQAADVAERGRGVVSRVVETMHDIHASSDKISEIIGIIESIAFQTNILALNAAVEAARAGEQGRGFAVVASEVRSLAQRSSSASKEIKALIQTSVEHVKTGVDFVNTAGVTMSEITQAIQRVNDITGEIAAASVEQSKGIAQLNEAVTQMDAATQQNAAFVEEAAVAAQSLEEQGRQLVASVSAFRVANLGLAQEGDGALAV</sequence>
<evidence type="ECO:0000256" key="6">
    <source>
        <dbReference type="ARBA" id="ARBA00023136"/>
    </source>
</evidence>
<dbReference type="SMART" id="SM00283">
    <property type="entry name" value="MA"/>
    <property type="match status" value="1"/>
</dbReference>
<dbReference type="SMART" id="SM01049">
    <property type="entry name" value="Cache_2"/>
    <property type="match status" value="1"/>
</dbReference>
<evidence type="ECO:0000256" key="3">
    <source>
        <dbReference type="ARBA" id="ARBA00022481"/>
    </source>
</evidence>
<feature type="transmembrane region" description="Helical" evidence="9">
    <location>
        <begin position="184"/>
        <end position="206"/>
    </location>
</feature>
<accession>A0ABT1AHS6</accession>
<evidence type="ECO:0000313" key="11">
    <source>
        <dbReference type="EMBL" id="MCO5397849.1"/>
    </source>
</evidence>
<dbReference type="PANTHER" id="PTHR43531:SF14">
    <property type="entry name" value="METHYL-ACCEPTING CHEMOTAXIS PROTEIN I-RELATED"/>
    <property type="match status" value="1"/>
</dbReference>
<reference evidence="11" key="2">
    <citation type="journal article" date="2023" name="Front. Microbiol.">
        <title>Ralstonia chuxiongensis sp. nov., Ralstonia mojiangensis sp. nov., and Ralstonia soli sp. nov., isolated from tobacco fields, are three novel species in the family Burkholderiaceae.</title>
        <authorList>
            <person name="Lu C.H."/>
            <person name="Zhang Y.Y."/>
            <person name="Jiang N."/>
            <person name="Chen W."/>
            <person name="Shao X."/>
            <person name="Zhao Z.M."/>
            <person name="Lu W.L."/>
            <person name="Hu X."/>
            <person name="Xi Y.X."/>
            <person name="Zou S.Y."/>
            <person name="Wei Q.J."/>
            <person name="Lin Z.L."/>
            <person name="Gong L."/>
            <person name="Gai X.T."/>
            <person name="Zhang L.Q."/>
            <person name="Li J.Y."/>
            <person name="Jin Y."/>
            <person name="Xia Z.Y."/>
        </authorList>
    </citation>
    <scope>NUCLEOTIDE SEQUENCE</scope>
    <source>
        <strain evidence="11">21MJYT02-11</strain>
    </source>
</reference>
<dbReference type="RefSeq" id="WP_252678141.1">
    <property type="nucleotide sequence ID" value="NZ_JAMXHT010000002.1"/>
</dbReference>
<feature type="domain" description="Methyl-accepting transducer" evidence="10">
    <location>
        <begin position="268"/>
        <end position="497"/>
    </location>
</feature>
<keyword evidence="5 9" id="KW-1133">Transmembrane helix</keyword>
<evidence type="ECO:0000256" key="8">
    <source>
        <dbReference type="PROSITE-ProRule" id="PRU00284"/>
    </source>
</evidence>
<keyword evidence="12" id="KW-1185">Reference proteome</keyword>
<evidence type="ECO:0000256" key="4">
    <source>
        <dbReference type="ARBA" id="ARBA00022692"/>
    </source>
</evidence>
<comment type="similarity">
    <text evidence="7">Belongs to the methyl-accepting chemotaxis (MCP) protein family.</text>
</comment>
<proteinExistence type="inferred from homology"/>
<protein>
    <submittedName>
        <fullName evidence="11">Methyl-accepting chemotaxis protein</fullName>
    </submittedName>
</protein>
<evidence type="ECO:0000259" key="10">
    <source>
        <dbReference type="PROSITE" id="PS50111"/>
    </source>
</evidence>
<dbReference type="EMBL" id="JAMXHT010000002">
    <property type="protein sequence ID" value="MCO5397849.1"/>
    <property type="molecule type" value="Genomic_DNA"/>
</dbReference>
<dbReference type="Gene3D" id="3.30.450.20">
    <property type="entry name" value="PAS domain"/>
    <property type="match status" value="1"/>
</dbReference>
<organism evidence="11 12">
    <name type="scientific">Ralstonia soli</name>
    <dbReference type="NCBI Taxonomy" id="2953896"/>
    <lineage>
        <taxon>Bacteria</taxon>
        <taxon>Pseudomonadati</taxon>
        <taxon>Pseudomonadota</taxon>
        <taxon>Betaproteobacteria</taxon>
        <taxon>Burkholderiales</taxon>
        <taxon>Burkholderiaceae</taxon>
        <taxon>Ralstonia</taxon>
    </lineage>
</organism>
<dbReference type="InterPro" id="IPR004090">
    <property type="entry name" value="Chemotax_Me-accpt_rcpt"/>
</dbReference>
<keyword evidence="2" id="KW-1003">Cell membrane</keyword>
<comment type="subcellular location">
    <subcellularLocation>
        <location evidence="1">Cell membrane</location>
        <topology evidence="1">Multi-pass membrane protein</topology>
    </subcellularLocation>
</comment>
<evidence type="ECO:0000256" key="9">
    <source>
        <dbReference type="SAM" id="Phobius"/>
    </source>
</evidence>
<dbReference type="InterPro" id="IPR004089">
    <property type="entry name" value="MCPsignal_dom"/>
</dbReference>
<keyword evidence="4 9" id="KW-0812">Transmembrane</keyword>
<dbReference type="Proteomes" id="UP001162811">
    <property type="component" value="Unassembled WGS sequence"/>
</dbReference>
<evidence type="ECO:0000256" key="7">
    <source>
        <dbReference type="ARBA" id="ARBA00029447"/>
    </source>
</evidence>
<dbReference type="SUPFAM" id="SSF58104">
    <property type="entry name" value="Methyl-accepting chemotaxis protein (MCP) signaling domain"/>
    <property type="match status" value="1"/>
</dbReference>
<name>A0ABT1AHS6_9RALS</name>
<evidence type="ECO:0000256" key="5">
    <source>
        <dbReference type="ARBA" id="ARBA00022989"/>
    </source>
</evidence>
<dbReference type="PRINTS" id="PR00260">
    <property type="entry name" value="CHEMTRNSDUCR"/>
</dbReference>
<evidence type="ECO:0000256" key="1">
    <source>
        <dbReference type="ARBA" id="ARBA00004651"/>
    </source>
</evidence>
<dbReference type="PROSITE" id="PS50111">
    <property type="entry name" value="CHEMOTAXIS_TRANSDUC_2"/>
    <property type="match status" value="1"/>
</dbReference>
<keyword evidence="6 9" id="KW-0472">Membrane</keyword>
<gene>
    <name evidence="11" type="ORF">NG900_06485</name>
</gene>
<dbReference type="InterPro" id="IPR033480">
    <property type="entry name" value="sCache_2"/>
</dbReference>